<keyword evidence="2" id="KW-0238">DNA-binding</keyword>
<dbReference type="CDD" id="cd01392">
    <property type="entry name" value="HTH_LacI"/>
    <property type="match status" value="1"/>
</dbReference>
<dbReference type="RefSeq" id="WP_173070144.1">
    <property type="nucleotide sequence ID" value="NZ_BAABGO010000014.1"/>
</dbReference>
<dbReference type="SMART" id="SM00354">
    <property type="entry name" value="HTH_LACI"/>
    <property type="match status" value="1"/>
</dbReference>
<dbReference type="InterPro" id="IPR010982">
    <property type="entry name" value="Lambda_DNA-bd_dom_sf"/>
</dbReference>
<dbReference type="PANTHER" id="PTHR30146:SF109">
    <property type="entry name" value="HTH-TYPE TRANSCRIPTIONAL REGULATOR GALS"/>
    <property type="match status" value="1"/>
</dbReference>
<evidence type="ECO:0000256" key="1">
    <source>
        <dbReference type="ARBA" id="ARBA00023015"/>
    </source>
</evidence>
<keyword evidence="7" id="KW-1185">Reference proteome</keyword>
<dbReference type="PROSITE" id="PS00356">
    <property type="entry name" value="HTH_LACI_1"/>
    <property type="match status" value="1"/>
</dbReference>
<dbReference type="PROSITE" id="PS50932">
    <property type="entry name" value="HTH_LACI_2"/>
    <property type="match status" value="1"/>
</dbReference>
<feature type="region of interest" description="Disordered" evidence="4">
    <location>
        <begin position="1"/>
        <end position="46"/>
    </location>
</feature>
<comment type="caution">
    <text evidence="6">The sequence shown here is derived from an EMBL/GenBank/DDBJ whole genome shotgun (WGS) entry which is preliminary data.</text>
</comment>
<proteinExistence type="predicted"/>
<evidence type="ECO:0000259" key="5">
    <source>
        <dbReference type="PROSITE" id="PS50932"/>
    </source>
</evidence>
<evidence type="ECO:0000313" key="7">
    <source>
        <dbReference type="Proteomes" id="UP000482800"/>
    </source>
</evidence>
<evidence type="ECO:0000256" key="2">
    <source>
        <dbReference type="ARBA" id="ARBA00023125"/>
    </source>
</evidence>
<gene>
    <name evidence="6" type="ORF">Phou_093980</name>
</gene>
<dbReference type="PANTHER" id="PTHR30146">
    <property type="entry name" value="LACI-RELATED TRANSCRIPTIONAL REPRESSOR"/>
    <property type="match status" value="1"/>
</dbReference>
<reference evidence="6 7" key="1">
    <citation type="submission" date="2020-03" db="EMBL/GenBank/DDBJ databases">
        <title>Whole genome shotgun sequence of Phytohabitans houttuyneae NBRC 108639.</title>
        <authorList>
            <person name="Komaki H."/>
            <person name="Tamura T."/>
        </authorList>
    </citation>
    <scope>NUCLEOTIDE SEQUENCE [LARGE SCALE GENOMIC DNA]</scope>
    <source>
        <strain evidence="6 7">NBRC 108639</strain>
    </source>
</reference>
<dbReference type="Pfam" id="PF13377">
    <property type="entry name" value="Peripla_BP_3"/>
    <property type="match status" value="1"/>
</dbReference>
<accession>A0A6V8KRG2</accession>
<protein>
    <submittedName>
        <fullName evidence="6">LacI family transcriptional regulator</fullName>
    </submittedName>
</protein>
<name>A0A6V8KRG2_9ACTN</name>
<dbReference type="CDD" id="cd06267">
    <property type="entry name" value="PBP1_LacI_sugar_binding-like"/>
    <property type="match status" value="1"/>
</dbReference>
<dbReference type="GO" id="GO:0003700">
    <property type="term" value="F:DNA-binding transcription factor activity"/>
    <property type="evidence" value="ECO:0007669"/>
    <property type="project" value="TreeGrafter"/>
</dbReference>
<keyword evidence="3" id="KW-0804">Transcription</keyword>
<dbReference type="AlphaFoldDB" id="A0A6V8KRG2"/>
<feature type="domain" description="HTH lacI-type" evidence="5">
    <location>
        <begin position="48"/>
        <end position="102"/>
    </location>
</feature>
<evidence type="ECO:0000256" key="3">
    <source>
        <dbReference type="ARBA" id="ARBA00023163"/>
    </source>
</evidence>
<dbReference type="Pfam" id="PF00356">
    <property type="entry name" value="LacI"/>
    <property type="match status" value="1"/>
</dbReference>
<dbReference type="PRINTS" id="PR00036">
    <property type="entry name" value="HTHLACI"/>
</dbReference>
<dbReference type="InterPro" id="IPR000843">
    <property type="entry name" value="HTH_LacI"/>
</dbReference>
<dbReference type="Proteomes" id="UP000482800">
    <property type="component" value="Unassembled WGS sequence"/>
</dbReference>
<evidence type="ECO:0000256" key="4">
    <source>
        <dbReference type="SAM" id="MobiDB-lite"/>
    </source>
</evidence>
<evidence type="ECO:0000313" key="6">
    <source>
        <dbReference type="EMBL" id="GFJ85218.1"/>
    </source>
</evidence>
<dbReference type="SUPFAM" id="SSF53822">
    <property type="entry name" value="Periplasmic binding protein-like I"/>
    <property type="match status" value="1"/>
</dbReference>
<dbReference type="Gene3D" id="3.40.50.2300">
    <property type="match status" value="2"/>
</dbReference>
<dbReference type="Gene3D" id="1.10.260.40">
    <property type="entry name" value="lambda repressor-like DNA-binding domains"/>
    <property type="match status" value="1"/>
</dbReference>
<organism evidence="6 7">
    <name type="scientific">Phytohabitans houttuyneae</name>
    <dbReference type="NCBI Taxonomy" id="1076126"/>
    <lineage>
        <taxon>Bacteria</taxon>
        <taxon>Bacillati</taxon>
        <taxon>Actinomycetota</taxon>
        <taxon>Actinomycetes</taxon>
        <taxon>Micromonosporales</taxon>
        <taxon>Micromonosporaceae</taxon>
    </lineage>
</organism>
<dbReference type="EMBL" id="BLPF01000004">
    <property type="protein sequence ID" value="GFJ85218.1"/>
    <property type="molecule type" value="Genomic_DNA"/>
</dbReference>
<sequence>MTDEQTRRPGNGPAGRPAAGKLRSEERSDEAGARRPSGAGSERGWRSPTLEEVAVVAGVSRATVSRVINAVPTVDPAIRAAVERAIAEIGYVPNLAARSLVTRRTDSVALVISEPPGHGSYETPFLNRLFTDPYIGRVTAGAQEVLRPEGIHLVIIPADPPSHHLVLRYLRQGHVDGVLLISNHSADPLPGQLHDLHVPAVLSARPARPVPHSYVDVDQQAGARMAAEHLLALGRQRLATICGPQDIPPGHERLVGFRAAVGGTVPAVRGDFTRASGEVATRRLIEQHPDIDGLFVANDLMAEGAVRTLQELGRRVPQDVAVVGFDDSSAALDARPPLTTIHQPVEEMAGEMAQLLLARLRDPRRTPRSVIFTPSLVIRQSA</sequence>
<dbReference type="InterPro" id="IPR028082">
    <property type="entry name" value="Peripla_BP_I"/>
</dbReference>
<dbReference type="InterPro" id="IPR046335">
    <property type="entry name" value="LacI/GalR-like_sensor"/>
</dbReference>
<feature type="compositionally biased region" description="Low complexity" evidence="4">
    <location>
        <begin position="8"/>
        <end position="20"/>
    </location>
</feature>
<feature type="compositionally biased region" description="Basic and acidic residues" evidence="4">
    <location>
        <begin position="22"/>
        <end position="33"/>
    </location>
</feature>
<dbReference type="SUPFAM" id="SSF47413">
    <property type="entry name" value="lambda repressor-like DNA-binding domains"/>
    <property type="match status" value="1"/>
</dbReference>
<keyword evidence="1" id="KW-0805">Transcription regulation</keyword>
<dbReference type="GO" id="GO:0000976">
    <property type="term" value="F:transcription cis-regulatory region binding"/>
    <property type="evidence" value="ECO:0007669"/>
    <property type="project" value="TreeGrafter"/>
</dbReference>
<reference evidence="6 7" key="2">
    <citation type="submission" date="2020-03" db="EMBL/GenBank/DDBJ databases">
        <authorList>
            <person name="Ichikawa N."/>
            <person name="Kimura A."/>
            <person name="Kitahashi Y."/>
            <person name="Uohara A."/>
        </authorList>
    </citation>
    <scope>NUCLEOTIDE SEQUENCE [LARGE SCALE GENOMIC DNA]</scope>
    <source>
        <strain evidence="6 7">NBRC 108639</strain>
    </source>
</reference>